<dbReference type="EMBL" id="CP086717">
    <property type="protein sequence ID" value="WOO82812.1"/>
    <property type="molecule type" value="Genomic_DNA"/>
</dbReference>
<dbReference type="PANTHER" id="PTHR14614">
    <property type="entry name" value="HEPATOCELLULAR CARCINOMA-ASSOCIATED ANTIGEN"/>
    <property type="match status" value="1"/>
</dbReference>
<proteinExistence type="predicted"/>
<dbReference type="PANTHER" id="PTHR14614:SF162">
    <property type="entry name" value="EXPRESSED PROTEIN"/>
    <property type="match status" value="1"/>
</dbReference>
<keyword evidence="2" id="KW-1185">Reference proteome</keyword>
<dbReference type="Proteomes" id="UP000827549">
    <property type="component" value="Chromosome 4"/>
</dbReference>
<protein>
    <submittedName>
        <fullName evidence="1">Protein N-terminal and lysine N-methyltransferase EFM7</fullName>
    </submittedName>
</protein>
<dbReference type="GO" id="GO:0005634">
    <property type="term" value="C:nucleus"/>
    <property type="evidence" value="ECO:0007669"/>
    <property type="project" value="TreeGrafter"/>
</dbReference>
<dbReference type="RefSeq" id="XP_062628844.1">
    <property type="nucleotide sequence ID" value="XM_062772860.1"/>
</dbReference>
<accession>A0AAF1BJI9</accession>
<gene>
    <name evidence="1" type="primary">EFM7_0</name>
    <name evidence="1" type="ORF">LOC62_04G006298</name>
</gene>
<dbReference type="GO" id="GO:0005737">
    <property type="term" value="C:cytoplasm"/>
    <property type="evidence" value="ECO:0007669"/>
    <property type="project" value="TreeGrafter"/>
</dbReference>
<dbReference type="GO" id="GO:0008757">
    <property type="term" value="F:S-adenosylmethionine-dependent methyltransferase activity"/>
    <property type="evidence" value="ECO:0007669"/>
    <property type="project" value="UniProtKB-ARBA"/>
</dbReference>
<dbReference type="InterPro" id="IPR029063">
    <property type="entry name" value="SAM-dependent_MTases_sf"/>
</dbReference>
<reference evidence="1" key="1">
    <citation type="submission" date="2023-10" db="EMBL/GenBank/DDBJ databases">
        <authorList>
            <person name="Noh H."/>
        </authorList>
    </citation>
    <scope>NUCLEOTIDE SEQUENCE</scope>
    <source>
        <strain evidence="1">DUCC4014</strain>
    </source>
</reference>
<organism evidence="1 2">
    <name type="scientific">Vanrija pseudolonga</name>
    <dbReference type="NCBI Taxonomy" id="143232"/>
    <lineage>
        <taxon>Eukaryota</taxon>
        <taxon>Fungi</taxon>
        <taxon>Dikarya</taxon>
        <taxon>Basidiomycota</taxon>
        <taxon>Agaricomycotina</taxon>
        <taxon>Tremellomycetes</taxon>
        <taxon>Trichosporonales</taxon>
        <taxon>Trichosporonaceae</taxon>
        <taxon>Vanrija</taxon>
    </lineage>
</organism>
<dbReference type="SUPFAM" id="SSF53335">
    <property type="entry name" value="S-adenosyl-L-methionine-dependent methyltransferases"/>
    <property type="match status" value="1"/>
</dbReference>
<name>A0AAF1BJI9_9TREE</name>
<dbReference type="AlphaFoldDB" id="A0AAF1BJI9"/>
<evidence type="ECO:0000313" key="2">
    <source>
        <dbReference type="Proteomes" id="UP000827549"/>
    </source>
</evidence>
<dbReference type="Pfam" id="PF10294">
    <property type="entry name" value="Methyltransf_16"/>
    <property type="match status" value="1"/>
</dbReference>
<dbReference type="Gene3D" id="3.40.50.150">
    <property type="entry name" value="Vaccinia Virus protein VP39"/>
    <property type="match status" value="1"/>
</dbReference>
<evidence type="ECO:0000313" key="1">
    <source>
        <dbReference type="EMBL" id="WOO82812.1"/>
    </source>
</evidence>
<dbReference type="GeneID" id="87809523"/>
<dbReference type="InterPro" id="IPR019410">
    <property type="entry name" value="Methyltransf_16"/>
</dbReference>
<sequence>MDAPLPAPATKHVGALQHPLPRSDVVLTLQQRTATADGKKDTGTTGTTLWLGGQVLAAYLASLPPPARGTAAVELGAGVGFLALSLAASGYDVLATDVEPVLSTVLAPNVDTGARQLPRGAGSATAALIDWVAVADAVRAGTPPFASLSPAAAEHIARADVVVTTDTLYAPYLIQPLWATLKAICGPRDKPPAVYLCLERRDPRLVDAGLDAGREAGFEIRRVAHGRVAKALDRAGWRWAPDDWAGVEVWRAKWKAAAADAGEA</sequence>